<name>A0A5N7JV65_9PSED</name>
<accession>A0A5N7JV65</accession>
<dbReference type="Proteomes" id="UP000325438">
    <property type="component" value="Unassembled WGS sequence"/>
</dbReference>
<sequence>MREIRLRELNRKNDIGLVIKNSSSELGIHLDIKRTAVNTPLLKPIVLKPLNFLKKRRPGRLFFRLSGEPSPIASVISGTLK</sequence>
<evidence type="ECO:0000313" key="2">
    <source>
        <dbReference type="Proteomes" id="UP000325438"/>
    </source>
</evidence>
<organism evidence="1 2">
    <name type="scientific">Pseudomonas kitaguniensis</name>
    <dbReference type="NCBI Taxonomy" id="2607908"/>
    <lineage>
        <taxon>Bacteria</taxon>
        <taxon>Pseudomonadati</taxon>
        <taxon>Pseudomonadota</taxon>
        <taxon>Gammaproteobacteria</taxon>
        <taxon>Pseudomonadales</taxon>
        <taxon>Pseudomonadaceae</taxon>
        <taxon>Pseudomonas</taxon>
    </lineage>
</organism>
<protein>
    <submittedName>
        <fullName evidence="1">Uncharacterized protein</fullName>
    </submittedName>
</protein>
<dbReference type="EMBL" id="VUBA01000089">
    <property type="protein sequence ID" value="MPQ85287.1"/>
    <property type="molecule type" value="Genomic_DNA"/>
</dbReference>
<reference evidence="1 2" key="1">
    <citation type="submission" date="2019-09" db="EMBL/GenBank/DDBJ databases">
        <title>The draft genomes of Allium pathogen Pseudomonas sp.</title>
        <authorList>
            <person name="Fujikawa T."/>
            <person name="Sawada H."/>
        </authorList>
    </citation>
    <scope>NUCLEOTIDE SEQUENCE [LARGE SCALE GENOMIC DNA]</scope>
    <source>
        <strain evidence="1 2">MAFF 730085</strain>
    </source>
</reference>
<gene>
    <name evidence="1" type="ORF">F0170_15595</name>
</gene>
<evidence type="ECO:0000313" key="1">
    <source>
        <dbReference type="EMBL" id="MPQ85287.1"/>
    </source>
</evidence>
<dbReference type="RefSeq" id="WP_152749980.1">
    <property type="nucleotide sequence ID" value="NZ_VUBA01000089.1"/>
</dbReference>
<proteinExistence type="predicted"/>
<comment type="caution">
    <text evidence="1">The sequence shown here is derived from an EMBL/GenBank/DDBJ whole genome shotgun (WGS) entry which is preliminary data.</text>
</comment>
<dbReference type="AlphaFoldDB" id="A0A5N7JV65"/>